<comment type="subcellular location">
    <subcellularLocation>
        <location evidence="1">Golgi apparatus membrane</location>
        <topology evidence="1">Single-pass type II membrane protein</topology>
    </subcellularLocation>
</comment>
<feature type="region of interest" description="Disordered" evidence="11">
    <location>
        <begin position="79"/>
        <end position="99"/>
    </location>
</feature>
<reference evidence="13" key="1">
    <citation type="submission" date="2015-07" db="EMBL/GenBank/DDBJ databases">
        <title>Transcriptome Assembly of Anthurium amnicola.</title>
        <authorList>
            <person name="Suzuki J."/>
        </authorList>
    </citation>
    <scope>NUCLEOTIDE SEQUENCE</scope>
</reference>
<keyword evidence="6" id="KW-0735">Signal-anchor</keyword>
<keyword evidence="4 13" id="KW-0808">Transferase</keyword>
<gene>
    <name evidence="13" type="primary">GT7_11</name>
    <name evidence="13" type="ORF">g.51180</name>
</gene>
<keyword evidence="5 12" id="KW-0812">Transmembrane</keyword>
<evidence type="ECO:0000256" key="5">
    <source>
        <dbReference type="ARBA" id="ARBA00022692"/>
    </source>
</evidence>
<sequence>MVSPEPTSPRTARTSATMANSKVSTARTLRPSILADGFVFAGGAAVALLLFWVLYSFLASGPGHGSALSSPFFDKPARDISSSSTAAAPGGSGCDGAGADLVSDPPGRTFYDDPALTYTVGSPVRGWDEKRREWLDRHPSFKPTGGGGERVLMLTGSQPRPCKNPGGDHLLLRLFKNKVDYCRIHGIELFYNTALLHPEMFSFWAKIPLVRAAMVAHPEAEWLWWVDSDAAFTDMEFKLPLHRYRGHNLVVHGWPHLVYEQRSWTSLNAGVFLIRNCQWSMDFLEVWASTGPQSPEYNRWGKTLRSEFKDKAFPESDDQSALVYLLLRHKDRWGDKIFLEGDYYFEGYWVEIVGRLHNFTSRYLDMERRSPALRRRRAEKVTEAHGAARDEVLRAEGWGSGRDGWRRPFVTHFTGCQPCSGDYNQHYSGENCWDSMHRALNFADDQVLRSYGFRHRDLRATADVRPLPFDFPGAG</sequence>
<evidence type="ECO:0000256" key="2">
    <source>
        <dbReference type="ARBA" id="ARBA00005664"/>
    </source>
</evidence>
<evidence type="ECO:0000256" key="4">
    <source>
        <dbReference type="ARBA" id="ARBA00022679"/>
    </source>
</evidence>
<dbReference type="PANTHER" id="PTHR31311:SF3">
    <property type="entry name" value="GLYCOSYLTRANSFERASE 7-RELATED"/>
    <property type="match status" value="1"/>
</dbReference>
<evidence type="ECO:0000256" key="3">
    <source>
        <dbReference type="ARBA" id="ARBA00022676"/>
    </source>
</evidence>
<keyword evidence="7 12" id="KW-1133">Transmembrane helix</keyword>
<dbReference type="GO" id="GO:0005802">
    <property type="term" value="C:trans-Golgi network"/>
    <property type="evidence" value="ECO:0007669"/>
    <property type="project" value="TreeGrafter"/>
</dbReference>
<feature type="transmembrane region" description="Helical" evidence="12">
    <location>
        <begin position="37"/>
        <end position="58"/>
    </location>
</feature>
<dbReference type="AlphaFoldDB" id="A0A1D1XXU7"/>
<evidence type="ECO:0000256" key="7">
    <source>
        <dbReference type="ARBA" id="ARBA00022989"/>
    </source>
</evidence>
<dbReference type="PANTHER" id="PTHR31311">
    <property type="entry name" value="XYLOGLUCAN 6-XYLOSYLTRANSFERASE 5-RELATED-RELATED"/>
    <property type="match status" value="1"/>
</dbReference>
<dbReference type="FunFam" id="3.90.550.10:FF:000127">
    <property type="entry name" value="Probable glycosyltransferase 7"/>
    <property type="match status" value="1"/>
</dbReference>
<evidence type="ECO:0000256" key="12">
    <source>
        <dbReference type="SAM" id="Phobius"/>
    </source>
</evidence>
<comment type="similarity">
    <text evidence="2">Belongs to the glycosyltransferase 34 family.</text>
</comment>
<dbReference type="GO" id="GO:0000139">
    <property type="term" value="C:Golgi membrane"/>
    <property type="evidence" value="ECO:0007669"/>
    <property type="project" value="UniProtKB-SubCell"/>
</dbReference>
<evidence type="ECO:0000313" key="13">
    <source>
        <dbReference type="EMBL" id="JAT47218.1"/>
    </source>
</evidence>
<evidence type="ECO:0000256" key="8">
    <source>
        <dbReference type="ARBA" id="ARBA00023034"/>
    </source>
</evidence>
<keyword evidence="10" id="KW-0325">Glycoprotein</keyword>
<evidence type="ECO:0000256" key="9">
    <source>
        <dbReference type="ARBA" id="ARBA00023136"/>
    </source>
</evidence>
<keyword evidence="8" id="KW-0333">Golgi apparatus</keyword>
<dbReference type="InterPro" id="IPR008630">
    <property type="entry name" value="Glyco_trans_34"/>
</dbReference>
<accession>A0A1D1XXU7</accession>
<dbReference type="Gene3D" id="3.90.550.10">
    <property type="entry name" value="Spore Coat Polysaccharide Biosynthesis Protein SpsA, Chain A"/>
    <property type="match status" value="1"/>
</dbReference>
<dbReference type="Pfam" id="PF05637">
    <property type="entry name" value="Glyco_transf_34"/>
    <property type="match status" value="1"/>
</dbReference>
<keyword evidence="3" id="KW-0328">Glycosyltransferase</keyword>
<evidence type="ECO:0000256" key="1">
    <source>
        <dbReference type="ARBA" id="ARBA00004323"/>
    </source>
</evidence>
<name>A0A1D1XXU7_9ARAE</name>
<dbReference type="GO" id="GO:0008378">
    <property type="term" value="F:galactosyltransferase activity"/>
    <property type="evidence" value="ECO:0007669"/>
    <property type="project" value="TreeGrafter"/>
</dbReference>
<dbReference type="GO" id="GO:0005768">
    <property type="term" value="C:endosome"/>
    <property type="evidence" value="ECO:0007669"/>
    <property type="project" value="TreeGrafter"/>
</dbReference>
<keyword evidence="9 12" id="KW-0472">Membrane</keyword>
<dbReference type="EMBL" id="GDJX01020718">
    <property type="protein sequence ID" value="JAT47218.1"/>
    <property type="molecule type" value="Transcribed_RNA"/>
</dbReference>
<proteinExistence type="inferred from homology"/>
<organism evidence="13">
    <name type="scientific">Anthurium amnicola</name>
    <dbReference type="NCBI Taxonomy" id="1678845"/>
    <lineage>
        <taxon>Eukaryota</taxon>
        <taxon>Viridiplantae</taxon>
        <taxon>Streptophyta</taxon>
        <taxon>Embryophyta</taxon>
        <taxon>Tracheophyta</taxon>
        <taxon>Spermatophyta</taxon>
        <taxon>Magnoliopsida</taxon>
        <taxon>Liliopsida</taxon>
        <taxon>Araceae</taxon>
        <taxon>Pothoideae</taxon>
        <taxon>Potheae</taxon>
        <taxon>Anthurium</taxon>
    </lineage>
</organism>
<evidence type="ECO:0000256" key="6">
    <source>
        <dbReference type="ARBA" id="ARBA00022968"/>
    </source>
</evidence>
<protein>
    <submittedName>
        <fullName evidence="13">Putative glycosyltransferase 7</fullName>
    </submittedName>
</protein>
<evidence type="ECO:0000256" key="10">
    <source>
        <dbReference type="ARBA" id="ARBA00023180"/>
    </source>
</evidence>
<evidence type="ECO:0000256" key="11">
    <source>
        <dbReference type="SAM" id="MobiDB-lite"/>
    </source>
</evidence>
<dbReference type="InterPro" id="IPR029044">
    <property type="entry name" value="Nucleotide-diphossugar_trans"/>
</dbReference>